<dbReference type="EMBL" id="JBHMBS010000053">
    <property type="protein sequence ID" value="MFB9682264.1"/>
    <property type="molecule type" value="Genomic_DNA"/>
</dbReference>
<organism evidence="1 2">
    <name type="scientific">Streptosporangium vulgare</name>
    <dbReference type="NCBI Taxonomy" id="46190"/>
    <lineage>
        <taxon>Bacteria</taxon>
        <taxon>Bacillati</taxon>
        <taxon>Actinomycetota</taxon>
        <taxon>Actinomycetes</taxon>
        <taxon>Streptosporangiales</taxon>
        <taxon>Streptosporangiaceae</taxon>
        <taxon>Streptosporangium</taxon>
    </lineage>
</organism>
<protein>
    <submittedName>
        <fullName evidence="1">Uncharacterized protein</fullName>
    </submittedName>
</protein>
<dbReference type="Proteomes" id="UP001589610">
    <property type="component" value="Unassembled WGS sequence"/>
</dbReference>
<dbReference type="RefSeq" id="WP_344747060.1">
    <property type="nucleotide sequence ID" value="NZ_BAAAWW010000115.1"/>
</dbReference>
<keyword evidence="2" id="KW-1185">Reference proteome</keyword>
<reference evidence="1 2" key="1">
    <citation type="submission" date="2024-09" db="EMBL/GenBank/DDBJ databases">
        <authorList>
            <person name="Sun Q."/>
            <person name="Mori K."/>
        </authorList>
    </citation>
    <scope>NUCLEOTIDE SEQUENCE [LARGE SCALE GENOMIC DNA]</scope>
    <source>
        <strain evidence="1 2">JCM 3028</strain>
    </source>
</reference>
<comment type="caution">
    <text evidence="1">The sequence shown here is derived from an EMBL/GenBank/DDBJ whole genome shotgun (WGS) entry which is preliminary data.</text>
</comment>
<accession>A0ABV5TT18</accession>
<evidence type="ECO:0000313" key="2">
    <source>
        <dbReference type="Proteomes" id="UP001589610"/>
    </source>
</evidence>
<sequence length="174" mass="18852">MKRLIVAMLVVGGLAGAVAAVGALGVGTFVADRLVLLLMPRSPFPRCTDDDKRLASALVALSILDARPVEAKPDGKRLGGCNDDDRLAYAEQSYRISASRADVPSFYRETAIRDGWKQAPVPEQEDGVTQVCLTKVIDSRNVYLSVWYSDRPEEKDSDDYFLQVSSGPSGGNLC</sequence>
<evidence type="ECO:0000313" key="1">
    <source>
        <dbReference type="EMBL" id="MFB9682264.1"/>
    </source>
</evidence>
<gene>
    <name evidence="1" type="ORF">ACFFRH_42910</name>
</gene>
<name>A0ABV5TT18_9ACTN</name>
<proteinExistence type="predicted"/>